<proteinExistence type="predicted"/>
<protein>
    <submittedName>
        <fullName evidence="2">Uncharacterized protein</fullName>
    </submittedName>
</protein>
<name>A0A182SK83_9DIPT</name>
<accession>A0A182SK83</accession>
<keyword evidence="3" id="KW-1185">Reference proteome</keyword>
<dbReference type="EnsemblMetazoa" id="AMAM008420-RA">
    <property type="protein sequence ID" value="AMAM008420-PA"/>
    <property type="gene ID" value="AMAM008420"/>
</dbReference>
<evidence type="ECO:0000256" key="1">
    <source>
        <dbReference type="SAM" id="MobiDB-lite"/>
    </source>
</evidence>
<dbReference type="AlphaFoldDB" id="A0A182SK83"/>
<sequence length="117" mass="12063">MRQRILRSKTKARKDLLGKKGEAIGIACWPNRGPSASSGVGPPPTTLSGHPATPTCHLPTDHQQTLPVGVEFGNNQNVPTPGSSVPPAVTPAGKEPDPLILGGKQTGEVEPTLTTGC</sequence>
<feature type="compositionally biased region" description="Polar residues" evidence="1">
    <location>
        <begin position="73"/>
        <end position="83"/>
    </location>
</feature>
<dbReference type="Proteomes" id="UP000075901">
    <property type="component" value="Unassembled WGS sequence"/>
</dbReference>
<dbReference type="VEuPathDB" id="VectorBase:AMAM008420"/>
<organism evidence="2 3">
    <name type="scientific">Anopheles maculatus</name>
    <dbReference type="NCBI Taxonomy" id="74869"/>
    <lineage>
        <taxon>Eukaryota</taxon>
        <taxon>Metazoa</taxon>
        <taxon>Ecdysozoa</taxon>
        <taxon>Arthropoda</taxon>
        <taxon>Hexapoda</taxon>
        <taxon>Insecta</taxon>
        <taxon>Pterygota</taxon>
        <taxon>Neoptera</taxon>
        <taxon>Endopterygota</taxon>
        <taxon>Diptera</taxon>
        <taxon>Nematocera</taxon>
        <taxon>Culicoidea</taxon>
        <taxon>Culicidae</taxon>
        <taxon>Anophelinae</taxon>
        <taxon>Anopheles</taxon>
        <taxon>Anopheles maculatus group</taxon>
    </lineage>
</organism>
<evidence type="ECO:0000313" key="3">
    <source>
        <dbReference type="Proteomes" id="UP000075901"/>
    </source>
</evidence>
<feature type="region of interest" description="Disordered" evidence="1">
    <location>
        <begin position="29"/>
        <end position="117"/>
    </location>
</feature>
<evidence type="ECO:0000313" key="2">
    <source>
        <dbReference type="EnsemblMetazoa" id="AMAM008420-PA"/>
    </source>
</evidence>
<reference evidence="3" key="1">
    <citation type="submission" date="2013-09" db="EMBL/GenBank/DDBJ databases">
        <title>The Genome Sequence of Anopheles maculatus species B.</title>
        <authorList>
            <consortium name="The Broad Institute Genomics Platform"/>
            <person name="Neafsey D.E."/>
            <person name="Besansky N."/>
            <person name="Howell P."/>
            <person name="Walton C."/>
            <person name="Young S.K."/>
            <person name="Zeng Q."/>
            <person name="Gargeya S."/>
            <person name="Fitzgerald M."/>
            <person name="Haas B."/>
            <person name="Abouelleil A."/>
            <person name="Allen A.W."/>
            <person name="Alvarado L."/>
            <person name="Arachchi H.M."/>
            <person name="Berlin A.M."/>
            <person name="Chapman S.B."/>
            <person name="Gainer-Dewar J."/>
            <person name="Goldberg J."/>
            <person name="Griggs A."/>
            <person name="Gujja S."/>
            <person name="Hansen M."/>
            <person name="Howarth C."/>
            <person name="Imamovic A."/>
            <person name="Ireland A."/>
            <person name="Larimer J."/>
            <person name="McCowan C."/>
            <person name="Murphy C."/>
            <person name="Pearson M."/>
            <person name="Poon T.W."/>
            <person name="Priest M."/>
            <person name="Roberts A."/>
            <person name="Saif S."/>
            <person name="Shea T."/>
            <person name="Sisk P."/>
            <person name="Sykes S."/>
            <person name="Wortman J."/>
            <person name="Nusbaum C."/>
            <person name="Birren B."/>
        </authorList>
    </citation>
    <scope>NUCLEOTIDE SEQUENCE [LARGE SCALE GENOMIC DNA]</scope>
    <source>
        <strain evidence="3">maculatus3</strain>
    </source>
</reference>
<reference evidence="2" key="2">
    <citation type="submission" date="2020-05" db="UniProtKB">
        <authorList>
            <consortium name="EnsemblMetazoa"/>
        </authorList>
    </citation>
    <scope>IDENTIFICATION</scope>
    <source>
        <strain evidence="2">maculatus3</strain>
    </source>
</reference>